<keyword evidence="3" id="KW-0677">Repeat</keyword>
<dbReference type="GO" id="GO:0005634">
    <property type="term" value="C:nucleus"/>
    <property type="evidence" value="ECO:0007669"/>
    <property type="project" value="UniProtKB-SubCell"/>
</dbReference>
<comment type="subcellular location">
    <subcellularLocation>
        <location evidence="1">Nucleus</location>
    </subcellularLocation>
</comment>
<name>A0A7I8L0Z8_SPIIN</name>
<evidence type="ECO:0000256" key="2">
    <source>
        <dbReference type="ARBA" id="ARBA00022723"/>
    </source>
</evidence>
<keyword evidence="2" id="KW-0479">Metal-binding</keyword>
<evidence type="ECO:0000256" key="9">
    <source>
        <dbReference type="PROSITE-ProRule" id="PRU00024"/>
    </source>
</evidence>
<evidence type="ECO:0000259" key="11">
    <source>
        <dbReference type="PROSITE" id="PS50119"/>
    </source>
</evidence>
<evidence type="ECO:0000256" key="1">
    <source>
        <dbReference type="ARBA" id="ARBA00004123"/>
    </source>
</evidence>
<keyword evidence="8" id="KW-0539">Nucleus</keyword>
<dbReference type="Gene3D" id="3.30.160.60">
    <property type="entry name" value="Classic Zinc Finger"/>
    <property type="match status" value="1"/>
</dbReference>
<dbReference type="SUPFAM" id="SSF57845">
    <property type="entry name" value="B-box zinc-binding domain"/>
    <property type="match status" value="1"/>
</dbReference>
<dbReference type="PANTHER" id="PTHR31832:SF52">
    <property type="entry name" value="B-BOX ZINC FINGER PROTEIN 21"/>
    <property type="match status" value="1"/>
</dbReference>
<evidence type="ECO:0000256" key="10">
    <source>
        <dbReference type="SAM" id="MobiDB-lite"/>
    </source>
</evidence>
<feature type="region of interest" description="Disordered" evidence="10">
    <location>
        <begin position="231"/>
        <end position="266"/>
    </location>
</feature>
<organism evidence="12 13">
    <name type="scientific">Spirodela intermedia</name>
    <name type="common">Intermediate duckweed</name>
    <dbReference type="NCBI Taxonomy" id="51605"/>
    <lineage>
        <taxon>Eukaryota</taxon>
        <taxon>Viridiplantae</taxon>
        <taxon>Streptophyta</taxon>
        <taxon>Embryophyta</taxon>
        <taxon>Tracheophyta</taxon>
        <taxon>Spermatophyta</taxon>
        <taxon>Magnoliopsida</taxon>
        <taxon>Liliopsida</taxon>
        <taxon>Araceae</taxon>
        <taxon>Lemnoideae</taxon>
        <taxon>Spirodela</taxon>
    </lineage>
</organism>
<dbReference type="PANTHER" id="PTHR31832">
    <property type="entry name" value="B-BOX ZINC FINGER PROTEIN 22"/>
    <property type="match status" value="1"/>
</dbReference>
<dbReference type="InterPro" id="IPR051979">
    <property type="entry name" value="B-box_zinc_finger"/>
</dbReference>
<feature type="domain" description="B box-type" evidence="11">
    <location>
        <begin position="1"/>
        <end position="47"/>
    </location>
</feature>
<evidence type="ECO:0000256" key="3">
    <source>
        <dbReference type="ARBA" id="ARBA00022737"/>
    </source>
</evidence>
<keyword evidence="6" id="KW-0805">Transcription regulation</keyword>
<dbReference type="InterPro" id="IPR049808">
    <property type="entry name" value="CONSTANS-like_Bbox1"/>
</dbReference>
<keyword evidence="5" id="KW-0862">Zinc</keyword>
<evidence type="ECO:0000256" key="5">
    <source>
        <dbReference type="ARBA" id="ARBA00022833"/>
    </source>
</evidence>
<dbReference type="Proteomes" id="UP000663760">
    <property type="component" value="Chromosome 10"/>
</dbReference>
<dbReference type="GO" id="GO:0006355">
    <property type="term" value="P:regulation of DNA-templated transcription"/>
    <property type="evidence" value="ECO:0007669"/>
    <property type="project" value="TreeGrafter"/>
</dbReference>
<dbReference type="PROSITE" id="PS50119">
    <property type="entry name" value="ZF_BBOX"/>
    <property type="match status" value="2"/>
</dbReference>
<feature type="domain" description="B box-type" evidence="11">
    <location>
        <begin position="54"/>
        <end position="101"/>
    </location>
</feature>
<keyword evidence="13" id="KW-1185">Reference proteome</keyword>
<dbReference type="SMART" id="SM00336">
    <property type="entry name" value="BBOX"/>
    <property type="match status" value="2"/>
</dbReference>
<dbReference type="EMBL" id="LR746273">
    <property type="protein sequence ID" value="CAA7403717.1"/>
    <property type="molecule type" value="Genomic_DNA"/>
</dbReference>
<dbReference type="InterPro" id="IPR000315">
    <property type="entry name" value="Znf_B-box"/>
</dbReference>
<dbReference type="GO" id="GO:0008270">
    <property type="term" value="F:zinc ion binding"/>
    <property type="evidence" value="ECO:0007669"/>
    <property type="project" value="UniProtKB-KW"/>
</dbReference>
<dbReference type="Pfam" id="PF00643">
    <property type="entry name" value="zf-B_box"/>
    <property type="match status" value="1"/>
</dbReference>
<dbReference type="CDD" id="cd19821">
    <property type="entry name" value="Bbox1_BBX-like"/>
    <property type="match status" value="2"/>
</dbReference>
<dbReference type="OrthoDB" id="153872at2759"/>
<keyword evidence="4 9" id="KW-0863">Zinc-finger</keyword>
<evidence type="ECO:0000313" key="12">
    <source>
        <dbReference type="EMBL" id="CAA7403717.1"/>
    </source>
</evidence>
<evidence type="ECO:0000256" key="8">
    <source>
        <dbReference type="ARBA" id="ARBA00023242"/>
    </source>
</evidence>
<gene>
    <name evidence="12" type="ORF">SI8410_10014395</name>
</gene>
<dbReference type="AlphaFoldDB" id="A0A7I8L0Z8"/>
<feature type="compositionally biased region" description="Basic residues" evidence="10">
    <location>
        <begin position="231"/>
        <end position="245"/>
    </location>
</feature>
<keyword evidence="7" id="KW-0804">Transcription</keyword>
<protein>
    <recommendedName>
        <fullName evidence="11">B box-type domain-containing protein</fullName>
    </recommendedName>
</protein>
<evidence type="ECO:0000256" key="7">
    <source>
        <dbReference type="ARBA" id="ARBA00023163"/>
    </source>
</evidence>
<reference evidence="12" key="1">
    <citation type="submission" date="2020-02" db="EMBL/GenBank/DDBJ databases">
        <authorList>
            <person name="Scholz U."/>
            <person name="Mascher M."/>
            <person name="Fiebig A."/>
        </authorList>
    </citation>
    <scope>NUCLEOTIDE SEQUENCE</scope>
</reference>
<evidence type="ECO:0000313" key="13">
    <source>
        <dbReference type="Proteomes" id="UP000663760"/>
    </source>
</evidence>
<evidence type="ECO:0000256" key="6">
    <source>
        <dbReference type="ARBA" id="ARBA00023015"/>
    </source>
</evidence>
<proteinExistence type="predicted"/>
<sequence length="266" mass="28375">MKILCDVCRKEEAAIFCCADEAALCGACDGRVHLANKLAGKHCRLSLLHPASPEQSPLCDVCQEKTAFLFCQEDRAVLCRDCDSSIHSANDLTRKHTRFLLTGIKLSVSDAPAGLLPIAEVKDKNNSVYVPAVAEDSGEDTGSAASATSGSRISEYLMKELPGWHVEDLLLDTPSSGYGLPKMLGDHDLMSFPVGNLNDAAAAAAADGGLFPALWVSDDCFIVPELGAAQTRRRRSDPPLHKRPRVAAATTATGGDLPPLPSVFFR</sequence>
<evidence type="ECO:0000256" key="4">
    <source>
        <dbReference type="ARBA" id="ARBA00022771"/>
    </source>
</evidence>
<accession>A0A7I8L0Z8</accession>
<dbReference type="GO" id="GO:0009640">
    <property type="term" value="P:photomorphogenesis"/>
    <property type="evidence" value="ECO:0007669"/>
    <property type="project" value="TreeGrafter"/>
</dbReference>